<dbReference type="EnsemblMetazoa" id="GAUT007018-RA">
    <property type="protein sequence ID" value="GAUT007018-PA"/>
    <property type="gene ID" value="GAUT007018"/>
</dbReference>
<evidence type="ECO:0000313" key="3">
    <source>
        <dbReference type="EnsemblMetazoa" id="GAUT007018-PA"/>
    </source>
</evidence>
<reference evidence="3" key="1">
    <citation type="submission" date="2020-05" db="UniProtKB">
        <authorList>
            <consortium name="EnsemblMetazoa"/>
        </authorList>
    </citation>
    <scope>IDENTIFICATION</scope>
    <source>
        <strain evidence="3">TTRI</strain>
    </source>
</reference>
<name>A0A1A9UJM9_GLOAU</name>
<dbReference type="AlphaFoldDB" id="A0A1A9UJM9"/>
<dbReference type="Proteomes" id="UP000078200">
    <property type="component" value="Unassembled WGS sequence"/>
</dbReference>
<feature type="compositionally biased region" description="Basic and acidic residues" evidence="1">
    <location>
        <begin position="206"/>
        <end position="216"/>
    </location>
</feature>
<keyword evidence="2" id="KW-1133">Transmembrane helix</keyword>
<dbReference type="VEuPathDB" id="VectorBase:GAUT007018"/>
<feature type="transmembrane region" description="Helical" evidence="2">
    <location>
        <begin position="120"/>
        <end position="138"/>
    </location>
</feature>
<feature type="transmembrane region" description="Helical" evidence="2">
    <location>
        <begin position="78"/>
        <end position="100"/>
    </location>
</feature>
<accession>A0A1A9UJM9</accession>
<protein>
    <submittedName>
        <fullName evidence="3">Uncharacterized protein</fullName>
    </submittedName>
</protein>
<keyword evidence="2" id="KW-0472">Membrane</keyword>
<evidence type="ECO:0000256" key="1">
    <source>
        <dbReference type="SAM" id="MobiDB-lite"/>
    </source>
</evidence>
<proteinExistence type="predicted"/>
<feature type="compositionally biased region" description="Polar residues" evidence="1">
    <location>
        <begin position="176"/>
        <end position="202"/>
    </location>
</feature>
<evidence type="ECO:0000313" key="4">
    <source>
        <dbReference type="Proteomes" id="UP000078200"/>
    </source>
</evidence>
<evidence type="ECO:0000256" key="2">
    <source>
        <dbReference type="SAM" id="Phobius"/>
    </source>
</evidence>
<feature type="region of interest" description="Disordered" evidence="1">
    <location>
        <begin position="165"/>
        <end position="216"/>
    </location>
</feature>
<organism evidence="3 4">
    <name type="scientific">Glossina austeni</name>
    <name type="common">Savannah tsetse fly</name>
    <dbReference type="NCBI Taxonomy" id="7395"/>
    <lineage>
        <taxon>Eukaryota</taxon>
        <taxon>Metazoa</taxon>
        <taxon>Ecdysozoa</taxon>
        <taxon>Arthropoda</taxon>
        <taxon>Hexapoda</taxon>
        <taxon>Insecta</taxon>
        <taxon>Pterygota</taxon>
        <taxon>Neoptera</taxon>
        <taxon>Endopterygota</taxon>
        <taxon>Diptera</taxon>
        <taxon>Brachycera</taxon>
        <taxon>Muscomorpha</taxon>
        <taxon>Hippoboscoidea</taxon>
        <taxon>Glossinidae</taxon>
        <taxon>Glossina</taxon>
    </lineage>
</organism>
<keyword evidence="2" id="KW-0812">Transmembrane</keyword>
<sequence length="216" mass="24468">MQIRQHFCPRKARDANRPLCTTNFCIIDAAEWPWNLHPFTSDIVLRFGANMSKYIRAAHGHSARFQLLQKTTNLTTSIFYLIYSPSLVATFASLKAKYGFRAEGTFVQFFRKRFNYVIEQYPAVVAAAAAAAAAVVVVNKLTKLLFLCLLSSCSRDDSKFPSFAASKRQLAPRRPSPQQLLSSRTQQTPLTNQEIDQSTNKIGTPRRQERQEQSCI</sequence>
<keyword evidence="4" id="KW-1185">Reference proteome</keyword>